<proteinExistence type="predicted"/>
<evidence type="ECO:0000313" key="3">
    <source>
        <dbReference type="EMBL" id="GAA0880544.1"/>
    </source>
</evidence>
<comment type="caution">
    <text evidence="3">The sequence shown here is derived from an EMBL/GenBank/DDBJ whole genome shotgun (WGS) entry which is preliminary data.</text>
</comment>
<accession>A0ABP3YHZ4</accession>
<evidence type="ECO:0000259" key="2">
    <source>
        <dbReference type="Pfam" id="PF13568"/>
    </source>
</evidence>
<dbReference type="RefSeq" id="WP_343853971.1">
    <property type="nucleotide sequence ID" value="NZ_BAAAFI010000045.1"/>
</dbReference>
<dbReference type="EMBL" id="BAAAFI010000045">
    <property type="protein sequence ID" value="GAA0880544.1"/>
    <property type="molecule type" value="Genomic_DNA"/>
</dbReference>
<evidence type="ECO:0000313" key="4">
    <source>
        <dbReference type="Proteomes" id="UP001500469"/>
    </source>
</evidence>
<evidence type="ECO:0000256" key="1">
    <source>
        <dbReference type="SAM" id="SignalP"/>
    </source>
</evidence>
<reference evidence="4" key="1">
    <citation type="journal article" date="2019" name="Int. J. Syst. Evol. Microbiol.">
        <title>The Global Catalogue of Microorganisms (GCM) 10K type strain sequencing project: providing services to taxonomists for standard genome sequencing and annotation.</title>
        <authorList>
            <consortium name="The Broad Institute Genomics Platform"/>
            <consortium name="The Broad Institute Genome Sequencing Center for Infectious Disease"/>
            <person name="Wu L."/>
            <person name="Ma J."/>
        </authorList>
    </citation>
    <scope>NUCLEOTIDE SEQUENCE [LARGE SCALE GENOMIC DNA]</scope>
    <source>
        <strain evidence="4">JCM 16112</strain>
    </source>
</reference>
<protein>
    <recommendedName>
        <fullName evidence="2">Outer membrane protein beta-barrel domain-containing protein</fullName>
    </recommendedName>
</protein>
<dbReference type="Pfam" id="PF13568">
    <property type="entry name" value="OMP_b-brl_2"/>
    <property type="match status" value="1"/>
</dbReference>
<dbReference type="InterPro" id="IPR025665">
    <property type="entry name" value="Beta-barrel_OMP_2"/>
</dbReference>
<keyword evidence="4" id="KW-1185">Reference proteome</keyword>
<organism evidence="3 4">
    <name type="scientific">Algoriphagus jejuensis</name>
    <dbReference type="NCBI Taxonomy" id="419934"/>
    <lineage>
        <taxon>Bacteria</taxon>
        <taxon>Pseudomonadati</taxon>
        <taxon>Bacteroidota</taxon>
        <taxon>Cytophagia</taxon>
        <taxon>Cytophagales</taxon>
        <taxon>Cyclobacteriaceae</taxon>
        <taxon>Algoriphagus</taxon>
    </lineage>
</organism>
<gene>
    <name evidence="3" type="ORF">GCM10009119_35140</name>
</gene>
<sequence length="192" mass="20522">MKKYLLLFSLAFLTAAAANAQSGVGIRGGANFFNFGGSDVSEADYTNRAGFHAGIYASLLGEGAIAIEPGVFYSIKGTQNDDGLNSRAVLDYVDVPILLRLKVGEGFNFFAGPQISFLTKSKFEGDIGDSTFSFDSDAVKETDAGLVFGLGYNLPQGFNVQGSYDLGMTPVFKDSDADIYNRGFKISLGYTF</sequence>
<feature type="domain" description="Outer membrane protein beta-barrel" evidence="2">
    <location>
        <begin position="20"/>
        <end position="172"/>
    </location>
</feature>
<feature type="chain" id="PRO_5046847008" description="Outer membrane protein beta-barrel domain-containing protein" evidence="1">
    <location>
        <begin position="21"/>
        <end position="192"/>
    </location>
</feature>
<name>A0ABP3YHZ4_9BACT</name>
<feature type="signal peptide" evidence="1">
    <location>
        <begin position="1"/>
        <end position="20"/>
    </location>
</feature>
<keyword evidence="1" id="KW-0732">Signal</keyword>
<dbReference type="Proteomes" id="UP001500469">
    <property type="component" value="Unassembled WGS sequence"/>
</dbReference>